<dbReference type="Proteomes" id="UP000011566">
    <property type="component" value="Unassembled WGS sequence"/>
</dbReference>
<dbReference type="RefSeq" id="WP_007695796.1">
    <property type="nucleotide sequence ID" value="NZ_AJRK01000378.1"/>
</dbReference>
<dbReference type="PANTHER" id="PTHR12526">
    <property type="entry name" value="GLYCOSYLTRANSFERASE"/>
    <property type="match status" value="1"/>
</dbReference>
<dbReference type="InterPro" id="IPR028098">
    <property type="entry name" value="Glyco_trans_4-like_N"/>
</dbReference>
<keyword evidence="2" id="KW-0808">Transferase</keyword>
<gene>
    <name evidence="2" type="ORF">C447_16324</name>
</gene>
<evidence type="ECO:0000313" key="3">
    <source>
        <dbReference type="Proteomes" id="UP000011566"/>
    </source>
</evidence>
<dbReference type="AlphaFoldDB" id="M0LQI3"/>
<evidence type="ECO:0000259" key="1">
    <source>
        <dbReference type="Pfam" id="PF13439"/>
    </source>
</evidence>
<name>M0LQI3_9EURY</name>
<feature type="domain" description="Glycosyltransferase subfamily 4-like N-terminal" evidence="1">
    <location>
        <begin position="17"/>
        <end position="193"/>
    </location>
</feature>
<dbReference type="GO" id="GO:0016740">
    <property type="term" value="F:transferase activity"/>
    <property type="evidence" value="ECO:0007669"/>
    <property type="project" value="UniProtKB-KW"/>
</dbReference>
<dbReference type="SUPFAM" id="SSF53756">
    <property type="entry name" value="UDP-Glycosyltransferase/glycogen phosphorylase"/>
    <property type="match status" value="1"/>
</dbReference>
<dbReference type="Pfam" id="PF13439">
    <property type="entry name" value="Glyco_transf_4"/>
    <property type="match status" value="1"/>
</dbReference>
<protein>
    <submittedName>
        <fullName evidence="2">Glycosyltransferase</fullName>
    </submittedName>
</protein>
<sequence length="419" mass="45170">MHVCLLTAGRYPPNGRVRRHAEALHRAGHAVTVCARGVDEPDHELHRGIDIERVADDSLYAGPRGVLDGVRYALRFVHPAWLRAASAVDDEEDVDVVCVFDLSLVKTGLALGERFDVPAVCDLPGPTAAVASDPSRGGRLRGIARRVFQPRWRRGRLVKRLTDAEWLVTTCEEARAAYVRERDVDPRRLSVVRDTVAPSVVDPATVSEVREELGFEGDAFVVTALADDSSGDSLEPLVEAVARAADEAVSLRVVVVGDPGRATLDDLETLARRRLAGGRIRFRTEGDPTDYVAASDACVFPSEPIDPETVVPAALYEAMAVGVPVVAPDTAPIRRVLAETEAGRVVDDGTRPLADALVALADTETRAELGANGRHAAGTAYDPATDAVRLRRGYEWVRARPESGPASRFVSAITYEPTS</sequence>
<reference evidence="2 3" key="1">
    <citation type="journal article" date="2014" name="PLoS Genet.">
        <title>Phylogenetically driven sequencing of extremely halophilic archaea reveals strategies for static and dynamic osmo-response.</title>
        <authorList>
            <person name="Becker E.A."/>
            <person name="Seitzer P.M."/>
            <person name="Tritt A."/>
            <person name="Larsen D."/>
            <person name="Krusor M."/>
            <person name="Yao A.I."/>
            <person name="Wu D."/>
            <person name="Madern D."/>
            <person name="Eisen J.A."/>
            <person name="Darling A.E."/>
            <person name="Facciotti M.T."/>
        </authorList>
    </citation>
    <scope>NUCLEOTIDE SEQUENCE [LARGE SCALE GENOMIC DNA]</scope>
    <source>
        <strain evidence="2 3">100A6</strain>
    </source>
</reference>
<dbReference type="OrthoDB" id="132546at2157"/>
<dbReference type="EMBL" id="AOMB01000043">
    <property type="protein sequence ID" value="EMA35741.1"/>
    <property type="molecule type" value="Genomic_DNA"/>
</dbReference>
<accession>M0LQI3</accession>
<proteinExistence type="predicted"/>
<dbReference type="Pfam" id="PF13692">
    <property type="entry name" value="Glyco_trans_1_4"/>
    <property type="match status" value="1"/>
</dbReference>
<comment type="caution">
    <text evidence="2">The sequence shown here is derived from an EMBL/GenBank/DDBJ whole genome shotgun (WGS) entry which is preliminary data.</text>
</comment>
<organism evidence="2 3">
    <name type="scientific">Halococcus hamelinensis 100A6</name>
    <dbReference type="NCBI Taxonomy" id="1132509"/>
    <lineage>
        <taxon>Archaea</taxon>
        <taxon>Methanobacteriati</taxon>
        <taxon>Methanobacteriota</taxon>
        <taxon>Stenosarchaea group</taxon>
        <taxon>Halobacteria</taxon>
        <taxon>Halobacteriales</taxon>
        <taxon>Halococcaceae</taxon>
        <taxon>Halococcus</taxon>
    </lineage>
</organism>
<keyword evidence="3" id="KW-1185">Reference proteome</keyword>
<dbReference type="Gene3D" id="3.40.50.2000">
    <property type="entry name" value="Glycogen Phosphorylase B"/>
    <property type="match status" value="2"/>
</dbReference>
<evidence type="ECO:0000313" key="2">
    <source>
        <dbReference type="EMBL" id="EMA35741.1"/>
    </source>
</evidence>
<dbReference type="CDD" id="cd03801">
    <property type="entry name" value="GT4_PimA-like"/>
    <property type="match status" value="1"/>
</dbReference>
<dbReference type="eggNOG" id="arCOG01410">
    <property type="taxonomic scope" value="Archaea"/>
</dbReference>